<accession>A0A167WSZ3</accession>
<feature type="region of interest" description="Disordered" evidence="1">
    <location>
        <begin position="93"/>
        <end position="146"/>
    </location>
</feature>
<dbReference type="Pfam" id="PF17733">
    <property type="entry name" value="KPWE_dom"/>
    <property type="match status" value="1"/>
</dbReference>
<reference evidence="4 5" key="1">
    <citation type="journal article" date="2016" name="Genome Biol. Evol.">
        <title>Divergent and convergent evolution of fungal pathogenicity.</title>
        <authorList>
            <person name="Shang Y."/>
            <person name="Xiao G."/>
            <person name="Zheng P."/>
            <person name="Cen K."/>
            <person name="Zhan S."/>
            <person name="Wang C."/>
        </authorList>
    </citation>
    <scope>NUCLEOTIDE SEQUENCE [LARGE SCALE GENOMIC DNA]</scope>
    <source>
        <strain evidence="4 5">ARSEF 7405</strain>
    </source>
</reference>
<gene>
    <name evidence="4" type="ORF">AAP_04378</name>
</gene>
<dbReference type="OrthoDB" id="9936937at2759"/>
<dbReference type="Proteomes" id="UP000242877">
    <property type="component" value="Unassembled WGS sequence"/>
</dbReference>
<feature type="domain" description="PEX14-like helix-turn-helix" evidence="3">
    <location>
        <begin position="15"/>
        <end position="85"/>
    </location>
</feature>
<proteinExistence type="predicted"/>
<dbReference type="Pfam" id="PF25871">
    <property type="entry name" value="HTH_76"/>
    <property type="match status" value="1"/>
</dbReference>
<evidence type="ECO:0000313" key="5">
    <source>
        <dbReference type="Proteomes" id="UP000242877"/>
    </source>
</evidence>
<organism evidence="4 5">
    <name type="scientific">Ascosphaera apis ARSEF 7405</name>
    <dbReference type="NCBI Taxonomy" id="392613"/>
    <lineage>
        <taxon>Eukaryota</taxon>
        <taxon>Fungi</taxon>
        <taxon>Dikarya</taxon>
        <taxon>Ascomycota</taxon>
        <taxon>Pezizomycotina</taxon>
        <taxon>Eurotiomycetes</taxon>
        <taxon>Eurotiomycetidae</taxon>
        <taxon>Onygenales</taxon>
        <taxon>Ascosphaeraceae</taxon>
        <taxon>Ascosphaera</taxon>
    </lineage>
</organism>
<dbReference type="PANTHER" id="PTHR36855:SF1">
    <property type="entry name" value="PEROXISOME MEMBRANE ANCHOR PROTEIN PEX14P N-TERMINAL DOMAIN-CONTAINING PROTEIN"/>
    <property type="match status" value="1"/>
</dbReference>
<feature type="region of interest" description="Disordered" evidence="1">
    <location>
        <begin position="206"/>
        <end position="297"/>
    </location>
</feature>
<evidence type="ECO:0000259" key="2">
    <source>
        <dbReference type="Pfam" id="PF17733"/>
    </source>
</evidence>
<dbReference type="VEuPathDB" id="FungiDB:AAP_04378"/>
<dbReference type="AlphaFoldDB" id="A0A167WSZ3"/>
<feature type="domain" description="Peroxisomal membrane protein PEX14-like KPWE" evidence="2">
    <location>
        <begin position="177"/>
        <end position="223"/>
    </location>
</feature>
<name>A0A167WSZ3_9EURO</name>
<dbReference type="PANTHER" id="PTHR36855">
    <property type="entry name" value="CHROMOSOME 10, WHOLE GENOME SHOTGUN SEQUENCE"/>
    <property type="match status" value="1"/>
</dbReference>
<dbReference type="InterPro" id="IPR040554">
    <property type="entry name" value="KPWE_PEX14_dom"/>
</dbReference>
<sequence length="297" mass="32103">MANTAATDQDLFQTLGEFHAYKFTKDPEFRIGLATLLKKNAPELTEEDLNRNDEFLTKAKLFYFSRKRKISPPLSLPMYYAFLESSVDIMDHASGAGTSETTQPTESAVKAEEESAKSSTANLEKPAERNEDASTIQHPFAGPAETATKPEGVIEMSATTTATAPAPAPESTEQPAYPSSFAHIVELITTGQPIPGIQEIPDTVLKGKETKASASRRTKPWEQNSGGNGDGESPDKVLDLSHVIPSVYANPVNEVTIKEKDEGDVESAIDVEKDGEKKAEAESESSPDDKNETAIAQ</sequence>
<evidence type="ECO:0000259" key="3">
    <source>
        <dbReference type="Pfam" id="PF25871"/>
    </source>
</evidence>
<feature type="compositionally biased region" description="Basic and acidic residues" evidence="1">
    <location>
        <begin position="270"/>
        <end position="297"/>
    </location>
</feature>
<keyword evidence="5" id="KW-1185">Reference proteome</keyword>
<evidence type="ECO:0000313" key="4">
    <source>
        <dbReference type="EMBL" id="KZZ89231.1"/>
    </source>
</evidence>
<dbReference type="InterPro" id="IPR058841">
    <property type="entry name" value="HTH_76"/>
</dbReference>
<evidence type="ECO:0000256" key="1">
    <source>
        <dbReference type="SAM" id="MobiDB-lite"/>
    </source>
</evidence>
<protein>
    <submittedName>
        <fullName evidence="4">Uncharacterized protein</fullName>
    </submittedName>
</protein>
<comment type="caution">
    <text evidence="4">The sequence shown here is derived from an EMBL/GenBank/DDBJ whole genome shotgun (WGS) entry which is preliminary data.</text>
</comment>
<dbReference type="EMBL" id="AZGZ01000021">
    <property type="protein sequence ID" value="KZZ89231.1"/>
    <property type="molecule type" value="Genomic_DNA"/>
</dbReference>